<evidence type="ECO:0000313" key="1">
    <source>
        <dbReference type="EMBL" id="ABZ69984.1"/>
    </source>
</evidence>
<accession>B0SVE5</accession>
<dbReference type="HOGENOM" id="CLU_124497_1_0_5"/>
<dbReference type="GO" id="GO:0003677">
    <property type="term" value="F:DNA binding"/>
    <property type="evidence" value="ECO:0007669"/>
    <property type="project" value="InterPro"/>
</dbReference>
<sequence length="136" mass="15114">MALLYQPRPNNVVMCDFAGFVVPEMIKVRPVVVIARNRKNRRLVTVAPLSTTAPDDLDEVHHEMSRNPSPGREAVTCWAKCDMLATVSLARLDRFKVGRGQYVVPNVVSHDFAAIRRAVAKALDLSHIQDVPLGDL</sequence>
<dbReference type="InterPro" id="IPR003477">
    <property type="entry name" value="PemK-like"/>
</dbReference>
<proteinExistence type="predicted"/>
<dbReference type="Pfam" id="PF02452">
    <property type="entry name" value="PemK_toxin"/>
    <property type="match status" value="1"/>
</dbReference>
<evidence type="ECO:0008006" key="2">
    <source>
        <dbReference type="Google" id="ProtNLM"/>
    </source>
</evidence>
<dbReference type="KEGG" id="cak:Caul_0853"/>
<organism evidence="1">
    <name type="scientific">Caulobacter sp. (strain K31)</name>
    <dbReference type="NCBI Taxonomy" id="366602"/>
    <lineage>
        <taxon>Bacteria</taxon>
        <taxon>Pseudomonadati</taxon>
        <taxon>Pseudomonadota</taxon>
        <taxon>Alphaproteobacteria</taxon>
        <taxon>Caulobacterales</taxon>
        <taxon>Caulobacteraceae</taxon>
        <taxon>Caulobacter</taxon>
    </lineage>
</organism>
<dbReference type="SUPFAM" id="SSF50118">
    <property type="entry name" value="Cell growth inhibitor/plasmid maintenance toxic component"/>
    <property type="match status" value="1"/>
</dbReference>
<gene>
    <name evidence="1" type="ordered locus">Caul_0853</name>
</gene>
<reference evidence="1" key="1">
    <citation type="submission" date="2008-01" db="EMBL/GenBank/DDBJ databases">
        <title>Complete sequence of chromosome of Caulobacter sp. K31.</title>
        <authorList>
            <consortium name="US DOE Joint Genome Institute"/>
            <person name="Copeland A."/>
            <person name="Lucas S."/>
            <person name="Lapidus A."/>
            <person name="Barry K."/>
            <person name="Glavina del Rio T."/>
            <person name="Dalin E."/>
            <person name="Tice H."/>
            <person name="Pitluck S."/>
            <person name="Bruce D."/>
            <person name="Goodwin L."/>
            <person name="Thompson L.S."/>
            <person name="Brettin T."/>
            <person name="Detter J.C."/>
            <person name="Han C."/>
            <person name="Schmutz J."/>
            <person name="Larimer F."/>
            <person name="Land M."/>
            <person name="Hauser L."/>
            <person name="Kyrpides N."/>
            <person name="Kim E."/>
            <person name="Stephens C."/>
            <person name="Richardson P."/>
        </authorList>
    </citation>
    <scope>NUCLEOTIDE SEQUENCE [LARGE SCALE GENOMIC DNA]</scope>
    <source>
        <strain evidence="1">K31</strain>
    </source>
</reference>
<protein>
    <recommendedName>
        <fullName evidence="2">Transcriptional modulator of MazE/toxin, MazF</fullName>
    </recommendedName>
</protein>
<dbReference type="Gene3D" id="2.30.30.110">
    <property type="match status" value="1"/>
</dbReference>
<dbReference type="EMBL" id="CP000927">
    <property type="protein sequence ID" value="ABZ69984.1"/>
    <property type="molecule type" value="Genomic_DNA"/>
</dbReference>
<name>B0SVE5_CAUSK</name>
<dbReference type="OrthoDB" id="7565736at2"/>
<dbReference type="AlphaFoldDB" id="B0SVE5"/>
<dbReference type="eggNOG" id="COG3692">
    <property type="taxonomic scope" value="Bacteria"/>
</dbReference>
<dbReference type="InterPro" id="IPR011067">
    <property type="entry name" value="Plasmid_toxin/cell-grow_inhib"/>
</dbReference>